<reference evidence="1 2" key="1">
    <citation type="journal article" date="2022" name="New Phytol.">
        <title>Ecological generalism drives hyperdiversity of secondary metabolite gene clusters in xylarialean endophytes.</title>
        <authorList>
            <person name="Franco M.E.E."/>
            <person name="Wisecaver J.H."/>
            <person name="Arnold A.E."/>
            <person name="Ju Y.M."/>
            <person name="Slot J.C."/>
            <person name="Ahrendt S."/>
            <person name="Moore L.P."/>
            <person name="Eastman K.E."/>
            <person name="Scott K."/>
            <person name="Konkel Z."/>
            <person name="Mondo S.J."/>
            <person name="Kuo A."/>
            <person name="Hayes R.D."/>
            <person name="Haridas S."/>
            <person name="Andreopoulos B."/>
            <person name="Riley R."/>
            <person name="LaButti K."/>
            <person name="Pangilinan J."/>
            <person name="Lipzen A."/>
            <person name="Amirebrahimi M."/>
            <person name="Yan J."/>
            <person name="Adam C."/>
            <person name="Keymanesh K."/>
            <person name="Ng V."/>
            <person name="Louie K."/>
            <person name="Northen T."/>
            <person name="Drula E."/>
            <person name="Henrissat B."/>
            <person name="Hsieh H.M."/>
            <person name="Youens-Clark K."/>
            <person name="Lutzoni F."/>
            <person name="Miadlikowska J."/>
            <person name="Eastwood D.C."/>
            <person name="Hamelin R.C."/>
            <person name="Grigoriev I.V."/>
            <person name="U'Ren J.M."/>
        </authorList>
    </citation>
    <scope>NUCLEOTIDE SEQUENCE [LARGE SCALE GENOMIC DNA]</scope>
    <source>
        <strain evidence="1 2">ER1909</strain>
    </source>
</reference>
<comment type="caution">
    <text evidence="1">The sequence shown here is derived from an EMBL/GenBank/DDBJ whole genome shotgun (WGS) entry which is preliminary data.</text>
</comment>
<keyword evidence="2" id="KW-1185">Reference proteome</keyword>
<name>A0ACC0CTF8_9PEZI</name>
<dbReference type="Proteomes" id="UP001497680">
    <property type="component" value="Unassembled WGS sequence"/>
</dbReference>
<gene>
    <name evidence="1" type="ORF">F4821DRAFT_184405</name>
</gene>
<protein>
    <submittedName>
        <fullName evidence="1">Sarcosine oxidase</fullName>
    </submittedName>
</protein>
<proteinExistence type="predicted"/>
<dbReference type="EMBL" id="MU394348">
    <property type="protein sequence ID" value="KAI6083669.1"/>
    <property type="molecule type" value="Genomic_DNA"/>
</dbReference>
<organism evidence="1 2">
    <name type="scientific">Hypoxylon rubiginosum</name>
    <dbReference type="NCBI Taxonomy" id="110542"/>
    <lineage>
        <taxon>Eukaryota</taxon>
        <taxon>Fungi</taxon>
        <taxon>Dikarya</taxon>
        <taxon>Ascomycota</taxon>
        <taxon>Pezizomycotina</taxon>
        <taxon>Sordariomycetes</taxon>
        <taxon>Xylariomycetidae</taxon>
        <taxon>Xylariales</taxon>
        <taxon>Hypoxylaceae</taxon>
        <taxon>Hypoxylon</taxon>
    </lineage>
</organism>
<evidence type="ECO:0000313" key="1">
    <source>
        <dbReference type="EMBL" id="KAI6083669.1"/>
    </source>
</evidence>
<sequence length="436" mass="47801">MAAPRSYLIVGAGCFGASTARALKQTYPDADVLLVDPAPFPDPAAAAHDFNKIIRAEYDDPAYMALALEAKEAWYGADPVVSPFFHRSGALWSVTDGRAHRLEDNYRRLLGRVPLEVLSLDDARERFPVLGSCKFEGGAEKCVLSPEAGWAEAAGALGAVVKAAVDAGVRYEVATVEKLQFDQDDTCTGVVTADGRTFEAQHVVLCSGAYTPWLLAESAPERPILHAGDRLKAAAVLMCVFKVPPGEKGLDKYKGAPVMVHPFGEFPAECIPPGDSHTRDLAKCTHEFPYTHKTYHEPSKQDISVPPLSKAERMTWTTDLPDALTANSKSVWDMFFGGAVQGMKPESYRLCWDSSTPDEDWIISPHPASKNLYIAAGGSFHGYKFLPIIGKYIVQMLDGKLSEEHSRKWAWDRDITPIVTKYTPRGDLKDVVGYHD</sequence>
<evidence type="ECO:0000313" key="2">
    <source>
        <dbReference type="Proteomes" id="UP001497680"/>
    </source>
</evidence>
<accession>A0ACC0CTF8</accession>